<evidence type="ECO:0000313" key="2">
    <source>
        <dbReference type="EMBL" id="KIL59349.1"/>
    </source>
</evidence>
<feature type="compositionally biased region" description="Basic and acidic residues" evidence="1">
    <location>
        <begin position="220"/>
        <end position="235"/>
    </location>
</feature>
<dbReference type="OrthoDB" id="10255539at2759"/>
<dbReference type="InParanoid" id="A0A0C2SYW9"/>
<accession>A0A0C2SYW9</accession>
<protein>
    <submittedName>
        <fullName evidence="2">Uncharacterized protein</fullName>
    </submittedName>
</protein>
<evidence type="ECO:0000313" key="3">
    <source>
        <dbReference type="Proteomes" id="UP000054549"/>
    </source>
</evidence>
<dbReference type="Proteomes" id="UP000054549">
    <property type="component" value="Unassembled WGS sequence"/>
</dbReference>
<proteinExistence type="predicted"/>
<dbReference type="AlphaFoldDB" id="A0A0C2SYW9"/>
<organism evidence="2 3">
    <name type="scientific">Amanita muscaria (strain Koide BX008)</name>
    <dbReference type="NCBI Taxonomy" id="946122"/>
    <lineage>
        <taxon>Eukaryota</taxon>
        <taxon>Fungi</taxon>
        <taxon>Dikarya</taxon>
        <taxon>Basidiomycota</taxon>
        <taxon>Agaricomycotina</taxon>
        <taxon>Agaricomycetes</taxon>
        <taxon>Agaricomycetidae</taxon>
        <taxon>Agaricales</taxon>
        <taxon>Pluteineae</taxon>
        <taxon>Amanitaceae</taxon>
        <taxon>Amanita</taxon>
    </lineage>
</organism>
<evidence type="ECO:0000256" key="1">
    <source>
        <dbReference type="SAM" id="MobiDB-lite"/>
    </source>
</evidence>
<name>A0A0C2SYW9_AMAMK</name>
<dbReference type="STRING" id="946122.A0A0C2SYW9"/>
<feature type="region of interest" description="Disordered" evidence="1">
    <location>
        <begin position="203"/>
        <end position="235"/>
    </location>
</feature>
<feature type="compositionally biased region" description="Polar residues" evidence="1">
    <location>
        <begin position="264"/>
        <end position="274"/>
    </location>
</feature>
<feature type="region of interest" description="Disordered" evidence="1">
    <location>
        <begin position="263"/>
        <end position="286"/>
    </location>
</feature>
<sequence length="360" mass="40921">MGQLADARARAAQAAAEEEKSKVSLGMVEKELKVLEARWKGVEREAGDGKKAIEKTKAGESGVRTVEGRGKCCDHRDRVKQGLGRLNFDYVSPGLHFNRVKVRRLVATLVPLNKEKNYIASTALEIVAGEWSWRMKDGRRVGQLKKRVKVNAFTISAQKLQTAQRLAPGKVRPVLTRRMWRLPLPTFSARLFCDDAEPANVTFSRDVGSDPLEMLEQEEDKSKKPREELTKGREMKGHELKLLKEQVEGSSDAVIRSERKWKSLNKTSTASSHAIRSAEEKQKAANDECKKLEREFKNKQLAKLHNQVTKEEHANVEANLQEELATLSRFDNELKSLEQVQCSRKRRRELQMSARLEARL</sequence>
<gene>
    <name evidence="2" type="ORF">M378DRAFT_14872</name>
</gene>
<feature type="region of interest" description="Disordered" evidence="1">
    <location>
        <begin position="1"/>
        <end position="20"/>
    </location>
</feature>
<reference evidence="2 3" key="1">
    <citation type="submission" date="2014-04" db="EMBL/GenBank/DDBJ databases">
        <title>Evolutionary Origins and Diversification of the Mycorrhizal Mutualists.</title>
        <authorList>
            <consortium name="DOE Joint Genome Institute"/>
            <consortium name="Mycorrhizal Genomics Consortium"/>
            <person name="Kohler A."/>
            <person name="Kuo A."/>
            <person name="Nagy L.G."/>
            <person name="Floudas D."/>
            <person name="Copeland A."/>
            <person name="Barry K.W."/>
            <person name="Cichocki N."/>
            <person name="Veneault-Fourrey C."/>
            <person name="LaButti K."/>
            <person name="Lindquist E.A."/>
            <person name="Lipzen A."/>
            <person name="Lundell T."/>
            <person name="Morin E."/>
            <person name="Murat C."/>
            <person name="Riley R."/>
            <person name="Ohm R."/>
            <person name="Sun H."/>
            <person name="Tunlid A."/>
            <person name="Henrissat B."/>
            <person name="Grigoriev I.V."/>
            <person name="Hibbett D.S."/>
            <person name="Martin F."/>
        </authorList>
    </citation>
    <scope>NUCLEOTIDE SEQUENCE [LARGE SCALE GENOMIC DNA]</scope>
    <source>
        <strain evidence="2 3">Koide BX008</strain>
    </source>
</reference>
<keyword evidence="3" id="KW-1185">Reference proteome</keyword>
<dbReference type="HOGENOM" id="CLU_769393_0_0_1"/>
<dbReference type="EMBL" id="KN818317">
    <property type="protein sequence ID" value="KIL59349.1"/>
    <property type="molecule type" value="Genomic_DNA"/>
</dbReference>
<feature type="compositionally biased region" description="Basic and acidic residues" evidence="1">
    <location>
        <begin position="276"/>
        <end position="286"/>
    </location>
</feature>